<feature type="non-terminal residue" evidence="1">
    <location>
        <position position="71"/>
    </location>
</feature>
<accession>A0ACC5ZL20</accession>
<dbReference type="Proteomes" id="UP000830395">
    <property type="component" value="Chromosome 27"/>
</dbReference>
<reference evidence="1" key="1">
    <citation type="submission" date="2020-02" db="EMBL/GenBank/DDBJ databases">
        <title>Genome sequencing of the panga catfish, Pangasius djambal.</title>
        <authorList>
            <person name="Wen M."/>
            <person name="Zahm M."/>
            <person name="Roques C."/>
            <person name="Cabau C."/>
            <person name="Klopp C."/>
            <person name="Donnadieu C."/>
            <person name="Jouanno E."/>
            <person name="Avarre J.-C."/>
            <person name="Campet M."/>
            <person name="Ha T."/>
            <person name="Dugue R."/>
            <person name="Lampietro C."/>
            <person name="Louis A."/>
            <person name="Herpin A."/>
            <person name="Echchiki A."/>
            <person name="Berthelot C."/>
            <person name="Parey E."/>
            <person name="Roest-Crollius H."/>
            <person name="Braasch I."/>
            <person name="Postlethwait J.H."/>
            <person name="Bobe J."/>
            <person name="Montfort J."/>
            <person name="Bouchez O."/>
            <person name="Begum T."/>
            <person name="Schartl M."/>
            <person name="Gustiano R."/>
            <person name="Guiguen Y."/>
        </authorList>
    </citation>
    <scope>NUCLEOTIDE SEQUENCE</scope>
    <source>
        <strain evidence="1">Pdj_M5554</strain>
    </source>
</reference>
<name>A0ACC5ZL20_9TELE</name>
<comment type="caution">
    <text evidence="1">The sequence shown here is derived from an EMBL/GenBank/DDBJ whole genome shotgun (WGS) entry which is preliminary data.</text>
</comment>
<evidence type="ECO:0000313" key="1">
    <source>
        <dbReference type="EMBL" id="MCJ8748355.1"/>
    </source>
</evidence>
<protein>
    <submittedName>
        <fullName evidence="1">Uncharacterized protein</fullName>
    </submittedName>
</protein>
<proteinExistence type="predicted"/>
<gene>
    <name evidence="1" type="ORF">PDJAM_G00163870</name>
</gene>
<evidence type="ECO:0000313" key="2">
    <source>
        <dbReference type="Proteomes" id="UP000830395"/>
    </source>
</evidence>
<sequence>MSLKYLLFVLLIFCLLSDGDGRKTKGNKTKKKKTSLIKTAKKIQEQLDPAGIINPSRKTSRTMDLAKLTEE</sequence>
<keyword evidence="2" id="KW-1185">Reference proteome</keyword>
<organism evidence="1 2">
    <name type="scientific">Pangasius djambal</name>
    <dbReference type="NCBI Taxonomy" id="1691987"/>
    <lineage>
        <taxon>Eukaryota</taxon>
        <taxon>Metazoa</taxon>
        <taxon>Chordata</taxon>
        <taxon>Craniata</taxon>
        <taxon>Vertebrata</taxon>
        <taxon>Euteleostomi</taxon>
        <taxon>Actinopterygii</taxon>
        <taxon>Neopterygii</taxon>
        <taxon>Teleostei</taxon>
        <taxon>Ostariophysi</taxon>
        <taxon>Siluriformes</taxon>
        <taxon>Pangasiidae</taxon>
        <taxon>Pangasius</taxon>
    </lineage>
</organism>
<dbReference type="EMBL" id="CM041001">
    <property type="protein sequence ID" value="MCJ8748355.1"/>
    <property type="molecule type" value="Genomic_DNA"/>
</dbReference>